<dbReference type="GeneID" id="109433416"/>
<dbReference type="SUPFAM" id="SSF48113">
    <property type="entry name" value="Heme-dependent peroxidases"/>
    <property type="match status" value="1"/>
</dbReference>
<dbReference type="RefSeq" id="XP_029718597.2">
    <property type="nucleotide sequence ID" value="XM_029862737.2"/>
</dbReference>
<dbReference type="InterPro" id="IPR037120">
    <property type="entry name" value="Haem_peroxidase_sf_animal"/>
</dbReference>
<dbReference type="PROSITE" id="PS50292">
    <property type="entry name" value="PEROXIDASE_3"/>
    <property type="match status" value="1"/>
</dbReference>
<keyword evidence="1" id="KW-0575">Peroxidase</keyword>
<evidence type="ECO:0000313" key="3">
    <source>
        <dbReference type="EnsemblMetazoa" id="AALFPA23_009186.P12607"/>
    </source>
</evidence>
<dbReference type="PANTHER" id="PTHR11475:SF134">
    <property type="entry name" value="LD42267P"/>
    <property type="match status" value="1"/>
</dbReference>
<name>A0ABM1YHG5_AEDAL</name>
<dbReference type="Pfam" id="PF03098">
    <property type="entry name" value="An_peroxidase"/>
    <property type="match status" value="1"/>
</dbReference>
<reference evidence="3" key="2">
    <citation type="submission" date="2025-05" db="UniProtKB">
        <authorList>
            <consortium name="EnsemblMetazoa"/>
        </authorList>
    </citation>
    <scope>IDENTIFICATION</scope>
    <source>
        <strain evidence="3">Foshan</strain>
    </source>
</reference>
<dbReference type="InterPro" id="IPR010255">
    <property type="entry name" value="Haem_peroxidase_sf"/>
</dbReference>
<keyword evidence="4" id="KW-1185">Reference proteome</keyword>
<organism evidence="3 4">
    <name type="scientific">Aedes albopictus</name>
    <name type="common">Asian tiger mosquito</name>
    <name type="synonym">Stegomyia albopicta</name>
    <dbReference type="NCBI Taxonomy" id="7160"/>
    <lineage>
        <taxon>Eukaryota</taxon>
        <taxon>Metazoa</taxon>
        <taxon>Ecdysozoa</taxon>
        <taxon>Arthropoda</taxon>
        <taxon>Hexapoda</taxon>
        <taxon>Insecta</taxon>
        <taxon>Pterygota</taxon>
        <taxon>Neoptera</taxon>
        <taxon>Endopterygota</taxon>
        <taxon>Diptera</taxon>
        <taxon>Nematocera</taxon>
        <taxon>Culicoidea</taxon>
        <taxon>Culicidae</taxon>
        <taxon>Culicinae</taxon>
        <taxon>Aedini</taxon>
        <taxon>Aedes</taxon>
        <taxon>Stegomyia</taxon>
    </lineage>
</organism>
<reference evidence="4" key="1">
    <citation type="journal article" date="2015" name="Proc. Natl. Acad. Sci. U.S.A.">
        <title>Genome sequence of the Asian Tiger mosquito, Aedes albopictus, reveals insights into its biology, genetics, and evolution.</title>
        <authorList>
            <person name="Chen X.G."/>
            <person name="Jiang X."/>
            <person name="Gu J."/>
            <person name="Xu M."/>
            <person name="Wu Y."/>
            <person name="Deng Y."/>
            <person name="Zhang C."/>
            <person name="Bonizzoni M."/>
            <person name="Dermauw W."/>
            <person name="Vontas J."/>
            <person name="Armbruster P."/>
            <person name="Huang X."/>
            <person name="Yang Y."/>
            <person name="Zhang H."/>
            <person name="He W."/>
            <person name="Peng H."/>
            <person name="Liu Y."/>
            <person name="Wu K."/>
            <person name="Chen J."/>
            <person name="Lirakis M."/>
            <person name="Topalis P."/>
            <person name="Van Leeuwen T."/>
            <person name="Hall A.B."/>
            <person name="Jiang X."/>
            <person name="Thorpe C."/>
            <person name="Mueller R.L."/>
            <person name="Sun C."/>
            <person name="Waterhouse R.M."/>
            <person name="Yan G."/>
            <person name="Tu Z.J."/>
            <person name="Fang X."/>
            <person name="James A.A."/>
        </authorList>
    </citation>
    <scope>NUCLEOTIDE SEQUENCE [LARGE SCALE GENOMIC DNA]</scope>
    <source>
        <strain evidence="4">Foshan</strain>
    </source>
</reference>
<feature type="signal peptide" evidence="2">
    <location>
        <begin position="1"/>
        <end position="16"/>
    </location>
</feature>
<dbReference type="InterPro" id="IPR019791">
    <property type="entry name" value="Haem_peroxidase_animal"/>
</dbReference>
<evidence type="ECO:0000313" key="4">
    <source>
        <dbReference type="Proteomes" id="UP000069940"/>
    </source>
</evidence>
<accession>A0ABM1YHG5</accession>
<protein>
    <recommendedName>
        <fullName evidence="5">Animal heme peroxidase</fullName>
    </recommendedName>
</protein>
<keyword evidence="1" id="KW-0560">Oxidoreductase</keyword>
<dbReference type="Proteomes" id="UP000069940">
    <property type="component" value="Unassembled WGS sequence"/>
</dbReference>
<proteinExistence type="predicted"/>
<evidence type="ECO:0008006" key="5">
    <source>
        <dbReference type="Google" id="ProtNLM"/>
    </source>
</evidence>
<dbReference type="Gene3D" id="1.10.640.10">
    <property type="entry name" value="Haem peroxidase domain superfamily, animal type"/>
    <property type="match status" value="1"/>
</dbReference>
<evidence type="ECO:0000256" key="1">
    <source>
        <dbReference type="ARBA" id="ARBA00022559"/>
    </source>
</evidence>
<feature type="chain" id="PRO_5045789150" description="Animal heme peroxidase" evidence="2">
    <location>
        <begin position="17"/>
        <end position="693"/>
    </location>
</feature>
<dbReference type="PANTHER" id="PTHR11475">
    <property type="entry name" value="OXIDASE/PEROXIDASE"/>
    <property type="match status" value="1"/>
</dbReference>
<keyword evidence="2" id="KW-0732">Signal</keyword>
<dbReference type="EnsemblMetazoa" id="AALFPA23_009186.R12607">
    <property type="protein sequence ID" value="AALFPA23_009186.P12607"/>
    <property type="gene ID" value="AALFPA23_009186"/>
</dbReference>
<sequence length="693" mass="79707">MLRLTLTLGLLSVAFAFFDDLHLPDNPLYYNEYSRQCRIPVKCASDSRCPEVYDWKDLERWAQREAYTRFEWESSFTDQPCSLISKSEYDYNLFSTGGLSTDEEIGVKNTMTTDILLEYLSEKAKCPVRNLLEGRCPSVNQSLSLEKCKHKPLYKCDPSYPYRSYNGICNNLRHATWGQAGNPLKLEIAPCFDDFVSKQRRSSTGKTLPNNREVVSDIQRALSKLSTDKSSAEHMFSIFGLMFAEFVTSDMIGRVMKRARNATGGFRGCLADGKGPSPYKAPLTAPLKVLPNDTNYGPKDVECLNFSPIENANDQCDLRYPTKRNTATSYLDLSGMYADGQQYDENGKLKTSYCGASNTFDRNHVISIQFMAIAGLFAKLHNYCIDRVRSCGQHRNTEEITEKCRALTTGVYQRIVYDEWLYSLFGDDLFQQCNFTCEYDETLESTVSSTYTNAPGRFQHVWIPDHFTVVQDSQHIQKPVFEFFHNFHSFDCPSVIEGMFNDSIRVDTLSETLINTFFTDDGVHGHCLLCLDLERGRDAGLCPLVLYKHYFDRISENPTKCYNSFDDLNDIFYKELIDVFKKHYESPFDIDALFLIFENEIPDGSFMPRTVAASTCVQFKNLMCSDRFFYSWNQFMSPAMKELINSIDMVTLLGLFGEIQRLPRNPWFVHSETFSADEVFQEMESKRHLFCRL</sequence>
<evidence type="ECO:0000256" key="2">
    <source>
        <dbReference type="SAM" id="SignalP"/>
    </source>
</evidence>